<keyword evidence="1" id="KW-0645">Protease</keyword>
<name>A0A939F2Z3_9BACT</name>
<feature type="binding site" evidence="1">
    <location>
        <position position="207"/>
    </location>
    <ligand>
        <name>Zn(2+)</name>
        <dbReference type="ChEBI" id="CHEBI:29105"/>
        <note>catalytic</note>
    </ligand>
</feature>
<feature type="domain" description="Peptidase M12A" evidence="2">
    <location>
        <begin position="109"/>
        <end position="301"/>
    </location>
</feature>
<feature type="binding site" evidence="1">
    <location>
        <position position="213"/>
    </location>
    <ligand>
        <name>Zn(2+)</name>
        <dbReference type="ChEBI" id="CHEBI:29105"/>
        <note>catalytic</note>
    </ligand>
</feature>
<dbReference type="GO" id="GO:0008270">
    <property type="term" value="F:zinc ion binding"/>
    <property type="evidence" value="ECO:0007669"/>
    <property type="project" value="UniProtKB-UniRule"/>
</dbReference>
<dbReference type="InterPro" id="IPR024079">
    <property type="entry name" value="MetalloPept_cat_dom_sf"/>
</dbReference>
<keyword evidence="1" id="KW-0482">Metalloprotease</keyword>
<dbReference type="SUPFAM" id="SSF55486">
    <property type="entry name" value="Metalloproteases ('zincins'), catalytic domain"/>
    <property type="match status" value="1"/>
</dbReference>
<dbReference type="PROSITE" id="PS51864">
    <property type="entry name" value="ASTACIN"/>
    <property type="match status" value="1"/>
</dbReference>
<keyword evidence="1" id="KW-0479">Metal-binding</keyword>
<dbReference type="Pfam" id="PF01400">
    <property type="entry name" value="Astacin"/>
    <property type="match status" value="1"/>
</dbReference>
<dbReference type="Gene3D" id="3.40.390.10">
    <property type="entry name" value="Collagenase (Catalytic Domain)"/>
    <property type="match status" value="1"/>
</dbReference>
<evidence type="ECO:0000256" key="1">
    <source>
        <dbReference type="PROSITE-ProRule" id="PRU01211"/>
    </source>
</evidence>
<gene>
    <name evidence="3" type="ORF">J0X19_24440</name>
</gene>
<comment type="caution">
    <text evidence="3">The sequence shown here is derived from an EMBL/GenBank/DDBJ whole genome shotgun (WGS) entry which is preliminary data.</text>
</comment>
<evidence type="ECO:0000313" key="3">
    <source>
        <dbReference type="EMBL" id="MBO0361130.1"/>
    </source>
</evidence>
<feature type="active site" evidence="1">
    <location>
        <position position="204"/>
    </location>
</feature>
<keyword evidence="4" id="KW-1185">Reference proteome</keyword>
<comment type="caution">
    <text evidence="1">Lacks conserved residue(s) required for the propagation of feature annotation.</text>
</comment>
<organism evidence="3 4">
    <name type="scientific">Hymenobacter telluris</name>
    <dbReference type="NCBI Taxonomy" id="2816474"/>
    <lineage>
        <taxon>Bacteria</taxon>
        <taxon>Pseudomonadati</taxon>
        <taxon>Bacteroidota</taxon>
        <taxon>Cytophagia</taxon>
        <taxon>Cytophagales</taxon>
        <taxon>Hymenobacteraceae</taxon>
        <taxon>Hymenobacter</taxon>
    </lineage>
</organism>
<evidence type="ECO:0000313" key="4">
    <source>
        <dbReference type="Proteomes" id="UP000664144"/>
    </source>
</evidence>
<dbReference type="CDD" id="cd04280">
    <property type="entry name" value="ZnMc_astacin_like"/>
    <property type="match status" value="1"/>
</dbReference>
<dbReference type="InterPro" id="IPR001506">
    <property type="entry name" value="Peptidase_M12A"/>
</dbReference>
<dbReference type="PRINTS" id="PR00480">
    <property type="entry name" value="ASTACIN"/>
</dbReference>
<dbReference type="GO" id="GO:0004222">
    <property type="term" value="F:metalloendopeptidase activity"/>
    <property type="evidence" value="ECO:0007669"/>
    <property type="project" value="UniProtKB-UniRule"/>
</dbReference>
<sequence length="301" mass="33117">MNNTCNFVLHLLTLGLCTLCLSCENKRTNQNGAATSDKLVANGKPEEEIEAYYEGVGRPTGSGKVTVEIGGQVQQNIYYETYDSLDIVDGDMIIFDRTLGTDSVKAGPAFTGNIRLGKDWPKATLYYTIAPALPANLRQNITEAIKHWRTVTPIKFVERTTEPDYVKFVEGGSPTIGASSVGCVGGMQHLKLGNKTSKRVAIHEIGHALGLFHEHIRPDRNKYIDVIWANISNKNQQHFKNLKGTIHGPYDFKSRMHYAANARAIDLKKPTMVPKDGASVIDNDGNLSPGDIAAIKTLYKL</sequence>
<dbReference type="PANTHER" id="PTHR10127:SF850">
    <property type="entry name" value="METALLOENDOPEPTIDASE"/>
    <property type="match status" value="1"/>
</dbReference>
<dbReference type="RefSeq" id="WP_206987031.1">
    <property type="nucleotide sequence ID" value="NZ_JAFLQZ010000034.1"/>
</dbReference>
<comment type="cofactor">
    <cofactor evidence="1">
        <name>Zn(2+)</name>
        <dbReference type="ChEBI" id="CHEBI:29105"/>
    </cofactor>
    <text evidence="1">Binds 1 zinc ion per subunit.</text>
</comment>
<keyword evidence="1" id="KW-0862">Zinc</keyword>
<evidence type="ECO:0000259" key="2">
    <source>
        <dbReference type="PROSITE" id="PS51864"/>
    </source>
</evidence>
<dbReference type="InterPro" id="IPR034035">
    <property type="entry name" value="Astacin-like_dom"/>
</dbReference>
<dbReference type="GO" id="GO:0006508">
    <property type="term" value="P:proteolysis"/>
    <property type="evidence" value="ECO:0007669"/>
    <property type="project" value="UniProtKB-KW"/>
</dbReference>
<keyword evidence="1" id="KW-0378">Hydrolase</keyword>
<dbReference type="InterPro" id="IPR006026">
    <property type="entry name" value="Peptidase_Metallo"/>
</dbReference>
<protein>
    <submittedName>
        <fullName evidence="3">M12 family metallopeptidase</fullName>
    </submittedName>
</protein>
<dbReference type="PANTHER" id="PTHR10127">
    <property type="entry name" value="DISCOIDIN, CUB, EGF, LAMININ , AND ZINC METALLOPROTEASE DOMAIN CONTAINING"/>
    <property type="match status" value="1"/>
</dbReference>
<reference evidence="3" key="1">
    <citation type="submission" date="2021-03" db="EMBL/GenBank/DDBJ databases">
        <authorList>
            <person name="Kim M.K."/>
        </authorList>
    </citation>
    <scope>NUCLEOTIDE SEQUENCE</scope>
    <source>
        <strain evidence="3">BT186</strain>
    </source>
</reference>
<proteinExistence type="predicted"/>
<dbReference type="SMART" id="SM00235">
    <property type="entry name" value="ZnMc"/>
    <property type="match status" value="1"/>
</dbReference>
<feature type="binding site" evidence="1">
    <location>
        <position position="203"/>
    </location>
    <ligand>
        <name>Zn(2+)</name>
        <dbReference type="ChEBI" id="CHEBI:29105"/>
        <note>catalytic</note>
    </ligand>
</feature>
<dbReference type="Proteomes" id="UP000664144">
    <property type="component" value="Unassembled WGS sequence"/>
</dbReference>
<accession>A0A939F2Z3</accession>
<dbReference type="EMBL" id="JAFLQZ010000034">
    <property type="protein sequence ID" value="MBO0361130.1"/>
    <property type="molecule type" value="Genomic_DNA"/>
</dbReference>
<dbReference type="AlphaFoldDB" id="A0A939F2Z3"/>